<organism evidence="1">
    <name type="scientific">Anguilla anguilla</name>
    <name type="common">European freshwater eel</name>
    <name type="synonym">Muraena anguilla</name>
    <dbReference type="NCBI Taxonomy" id="7936"/>
    <lineage>
        <taxon>Eukaryota</taxon>
        <taxon>Metazoa</taxon>
        <taxon>Chordata</taxon>
        <taxon>Craniata</taxon>
        <taxon>Vertebrata</taxon>
        <taxon>Euteleostomi</taxon>
        <taxon>Actinopterygii</taxon>
        <taxon>Neopterygii</taxon>
        <taxon>Teleostei</taxon>
        <taxon>Anguilliformes</taxon>
        <taxon>Anguillidae</taxon>
        <taxon>Anguilla</taxon>
    </lineage>
</organism>
<reference evidence="1" key="2">
    <citation type="journal article" date="2015" name="Fish Shellfish Immunol.">
        <title>Early steps in the European eel (Anguilla anguilla)-Vibrio vulnificus interaction in the gills: Role of the RtxA13 toxin.</title>
        <authorList>
            <person name="Callol A."/>
            <person name="Pajuelo D."/>
            <person name="Ebbesson L."/>
            <person name="Teles M."/>
            <person name="MacKenzie S."/>
            <person name="Amaro C."/>
        </authorList>
    </citation>
    <scope>NUCLEOTIDE SEQUENCE</scope>
</reference>
<proteinExistence type="predicted"/>
<evidence type="ECO:0000313" key="1">
    <source>
        <dbReference type="EMBL" id="JAH07250.1"/>
    </source>
</evidence>
<protein>
    <submittedName>
        <fullName evidence="1">Uncharacterized protein</fullName>
    </submittedName>
</protein>
<dbReference type="EMBL" id="GBXM01101327">
    <property type="protein sequence ID" value="JAH07250.1"/>
    <property type="molecule type" value="Transcribed_RNA"/>
</dbReference>
<accession>A0A0E9PT56</accession>
<dbReference type="AlphaFoldDB" id="A0A0E9PT56"/>
<name>A0A0E9PT56_ANGAN</name>
<reference evidence="1" key="1">
    <citation type="submission" date="2014-11" db="EMBL/GenBank/DDBJ databases">
        <authorList>
            <person name="Amaro Gonzalez C."/>
        </authorList>
    </citation>
    <scope>NUCLEOTIDE SEQUENCE</scope>
</reference>
<sequence>MVAPDRKLVTYQTWIIKKSWMALAVLCEFCNAVHCNTSLSIS</sequence>